<evidence type="ECO:0000313" key="13">
    <source>
        <dbReference type="Proteomes" id="UP000053825"/>
    </source>
</evidence>
<keyword evidence="11" id="KW-0732">Signal</keyword>
<protein>
    <submittedName>
        <fullName evidence="12">Uncharacterized protein</fullName>
    </submittedName>
</protein>
<evidence type="ECO:0000313" key="12">
    <source>
        <dbReference type="EMBL" id="KOC67524.1"/>
    </source>
</evidence>
<feature type="signal peptide" evidence="11">
    <location>
        <begin position="1"/>
        <end position="21"/>
    </location>
</feature>
<dbReference type="STRING" id="597456.A0A0L7R9L7"/>
<evidence type="ECO:0000256" key="2">
    <source>
        <dbReference type="ARBA" id="ARBA00004337"/>
    </source>
</evidence>
<gene>
    <name evidence="12" type="ORF">WH47_10976</name>
</gene>
<evidence type="ECO:0000256" key="7">
    <source>
        <dbReference type="ARBA" id="ARBA00022989"/>
    </source>
</evidence>
<keyword evidence="4" id="KW-0813">Transport</keyword>
<dbReference type="InterPro" id="IPR026218">
    <property type="entry name" value="HRG"/>
</dbReference>
<dbReference type="EMBL" id="KQ414626">
    <property type="protein sequence ID" value="KOC67524.1"/>
    <property type="molecule type" value="Genomic_DNA"/>
</dbReference>
<comment type="subcellular location">
    <subcellularLocation>
        <location evidence="2">Endosome membrane</location>
        <topology evidence="2">Multi-pass membrane protein</topology>
    </subcellularLocation>
    <subcellularLocation>
        <location evidence="1">Lysosome membrane</location>
        <topology evidence="1">Multi-pass membrane protein</topology>
    </subcellularLocation>
</comment>
<sequence>MSGHIPHLILALTGIVQSIWAFVVLCCQHKNFAIGFWSILLGSLAAVSFHLNWVKRRETLERWYTKKTLRYLHTIGFLSAVAGFVSLIWYIFVQFYYNMPITPYEESVLITAICALYCGFWGVLLLCYSQEYEQIITEAPILTENNA</sequence>
<keyword evidence="6" id="KW-0967">Endosome</keyword>
<feature type="transmembrane region" description="Helical" evidence="10">
    <location>
        <begin position="109"/>
        <end position="128"/>
    </location>
</feature>
<keyword evidence="13" id="KW-1185">Reference proteome</keyword>
<keyword evidence="7 10" id="KW-1133">Transmembrane helix</keyword>
<keyword evidence="9" id="KW-0458">Lysosome</keyword>
<evidence type="ECO:0000256" key="9">
    <source>
        <dbReference type="ARBA" id="ARBA00023228"/>
    </source>
</evidence>
<accession>A0A0L7R9L7</accession>
<feature type="transmembrane region" description="Helical" evidence="10">
    <location>
        <begin position="31"/>
        <end position="54"/>
    </location>
</feature>
<feature type="chain" id="PRO_5005575163" evidence="11">
    <location>
        <begin position="22"/>
        <end position="147"/>
    </location>
</feature>
<evidence type="ECO:0000256" key="3">
    <source>
        <dbReference type="ARBA" id="ARBA00006203"/>
    </source>
</evidence>
<organism evidence="12 13">
    <name type="scientific">Habropoda laboriosa</name>
    <dbReference type="NCBI Taxonomy" id="597456"/>
    <lineage>
        <taxon>Eukaryota</taxon>
        <taxon>Metazoa</taxon>
        <taxon>Ecdysozoa</taxon>
        <taxon>Arthropoda</taxon>
        <taxon>Hexapoda</taxon>
        <taxon>Insecta</taxon>
        <taxon>Pterygota</taxon>
        <taxon>Neoptera</taxon>
        <taxon>Endopterygota</taxon>
        <taxon>Hymenoptera</taxon>
        <taxon>Apocrita</taxon>
        <taxon>Aculeata</taxon>
        <taxon>Apoidea</taxon>
        <taxon>Anthophila</taxon>
        <taxon>Apidae</taxon>
        <taxon>Habropoda</taxon>
    </lineage>
</organism>
<dbReference type="GO" id="GO:0010008">
    <property type="term" value="C:endosome membrane"/>
    <property type="evidence" value="ECO:0007669"/>
    <property type="project" value="UniProtKB-SubCell"/>
</dbReference>
<evidence type="ECO:0000256" key="8">
    <source>
        <dbReference type="ARBA" id="ARBA00023136"/>
    </source>
</evidence>
<dbReference type="AlphaFoldDB" id="A0A0L7R9L7"/>
<dbReference type="GO" id="GO:0015232">
    <property type="term" value="F:heme transmembrane transporter activity"/>
    <property type="evidence" value="ECO:0007669"/>
    <property type="project" value="InterPro"/>
</dbReference>
<dbReference type="GO" id="GO:0020037">
    <property type="term" value="F:heme binding"/>
    <property type="evidence" value="ECO:0007669"/>
    <property type="project" value="TreeGrafter"/>
</dbReference>
<proteinExistence type="inferred from homology"/>
<evidence type="ECO:0000256" key="1">
    <source>
        <dbReference type="ARBA" id="ARBA00004155"/>
    </source>
</evidence>
<dbReference type="PANTHER" id="PTHR31525:SF1">
    <property type="entry name" value="HEME TRANSPORTER HRG1"/>
    <property type="match status" value="1"/>
</dbReference>
<feature type="transmembrane region" description="Helical" evidence="10">
    <location>
        <begin position="75"/>
        <end position="97"/>
    </location>
</feature>
<comment type="similarity">
    <text evidence="3">Belongs to the HRG family.</text>
</comment>
<keyword evidence="5 10" id="KW-0812">Transmembrane</keyword>
<name>A0A0L7R9L7_9HYME</name>
<dbReference type="GO" id="GO:0005886">
    <property type="term" value="C:plasma membrane"/>
    <property type="evidence" value="ECO:0007669"/>
    <property type="project" value="TreeGrafter"/>
</dbReference>
<evidence type="ECO:0000256" key="4">
    <source>
        <dbReference type="ARBA" id="ARBA00022448"/>
    </source>
</evidence>
<dbReference type="GO" id="GO:0005765">
    <property type="term" value="C:lysosomal membrane"/>
    <property type="evidence" value="ECO:0007669"/>
    <property type="project" value="UniProtKB-SubCell"/>
</dbReference>
<dbReference type="PANTHER" id="PTHR31525">
    <property type="entry name" value="HEME TRANSPORTER HRG1"/>
    <property type="match status" value="1"/>
</dbReference>
<evidence type="ECO:0000256" key="11">
    <source>
        <dbReference type="SAM" id="SignalP"/>
    </source>
</evidence>
<reference evidence="12 13" key="1">
    <citation type="submission" date="2015-07" db="EMBL/GenBank/DDBJ databases">
        <title>The genome of Habropoda laboriosa.</title>
        <authorList>
            <person name="Pan H."/>
            <person name="Kapheim K."/>
        </authorList>
    </citation>
    <scope>NUCLEOTIDE SEQUENCE [LARGE SCALE GENOMIC DNA]</scope>
    <source>
        <strain evidence="12">0110345459</strain>
    </source>
</reference>
<dbReference type="Proteomes" id="UP000053825">
    <property type="component" value="Unassembled WGS sequence"/>
</dbReference>
<evidence type="ECO:0000256" key="5">
    <source>
        <dbReference type="ARBA" id="ARBA00022692"/>
    </source>
</evidence>
<dbReference type="OrthoDB" id="5954402at2759"/>
<evidence type="ECO:0000256" key="10">
    <source>
        <dbReference type="SAM" id="Phobius"/>
    </source>
</evidence>
<keyword evidence="8 10" id="KW-0472">Membrane</keyword>
<evidence type="ECO:0000256" key="6">
    <source>
        <dbReference type="ARBA" id="ARBA00022753"/>
    </source>
</evidence>